<gene>
    <name evidence="1" type="ORF">LARSCL_LOCUS4076</name>
</gene>
<organism evidence="1 2">
    <name type="scientific">Larinioides sclopetarius</name>
    <dbReference type="NCBI Taxonomy" id="280406"/>
    <lineage>
        <taxon>Eukaryota</taxon>
        <taxon>Metazoa</taxon>
        <taxon>Ecdysozoa</taxon>
        <taxon>Arthropoda</taxon>
        <taxon>Chelicerata</taxon>
        <taxon>Arachnida</taxon>
        <taxon>Araneae</taxon>
        <taxon>Araneomorphae</taxon>
        <taxon>Entelegynae</taxon>
        <taxon>Araneoidea</taxon>
        <taxon>Araneidae</taxon>
        <taxon>Larinioides</taxon>
    </lineage>
</organism>
<evidence type="ECO:0000313" key="1">
    <source>
        <dbReference type="EMBL" id="CAL1268253.1"/>
    </source>
</evidence>
<keyword evidence="2" id="KW-1185">Reference proteome</keyword>
<dbReference type="Proteomes" id="UP001497382">
    <property type="component" value="Unassembled WGS sequence"/>
</dbReference>
<sequence length="37" mass="4472">IFFSYLTCLYTLCLYYIVGAFKRIILKFVLFTEDKIL</sequence>
<accession>A0AAV1Z9H5</accession>
<proteinExistence type="predicted"/>
<feature type="non-terminal residue" evidence="1">
    <location>
        <position position="1"/>
    </location>
</feature>
<evidence type="ECO:0000313" key="2">
    <source>
        <dbReference type="Proteomes" id="UP001497382"/>
    </source>
</evidence>
<reference evidence="1 2" key="1">
    <citation type="submission" date="2024-04" db="EMBL/GenBank/DDBJ databases">
        <authorList>
            <person name="Rising A."/>
            <person name="Reimegard J."/>
            <person name="Sonavane S."/>
            <person name="Akerstrom W."/>
            <person name="Nylinder S."/>
            <person name="Hedman E."/>
            <person name="Kallberg Y."/>
        </authorList>
    </citation>
    <scope>NUCLEOTIDE SEQUENCE [LARGE SCALE GENOMIC DNA]</scope>
</reference>
<comment type="caution">
    <text evidence="1">The sequence shown here is derived from an EMBL/GenBank/DDBJ whole genome shotgun (WGS) entry which is preliminary data.</text>
</comment>
<protein>
    <submittedName>
        <fullName evidence="1">Uncharacterized protein</fullName>
    </submittedName>
</protein>
<dbReference type="EMBL" id="CAXIEN010000032">
    <property type="protein sequence ID" value="CAL1268253.1"/>
    <property type="molecule type" value="Genomic_DNA"/>
</dbReference>
<name>A0AAV1Z9H5_9ARAC</name>
<dbReference type="AlphaFoldDB" id="A0AAV1Z9H5"/>